<keyword evidence="2" id="KW-1185">Reference proteome</keyword>
<evidence type="ECO:0000313" key="1">
    <source>
        <dbReference type="EMBL" id="SER82473.1"/>
    </source>
</evidence>
<dbReference type="OrthoDB" id="2883963at2"/>
<proteinExistence type="predicted"/>
<gene>
    <name evidence="1" type="ORF">SAMN05518684_104139</name>
</gene>
<organism evidence="1 2">
    <name type="scientific">Salipaludibacillus aurantiacus</name>
    <dbReference type="NCBI Taxonomy" id="1601833"/>
    <lineage>
        <taxon>Bacteria</taxon>
        <taxon>Bacillati</taxon>
        <taxon>Bacillota</taxon>
        <taxon>Bacilli</taxon>
        <taxon>Bacillales</taxon>
        <taxon>Bacillaceae</taxon>
    </lineage>
</organism>
<name>A0A1H9SDM6_9BACI</name>
<protein>
    <submittedName>
        <fullName evidence="1">Uncharacterized protein</fullName>
    </submittedName>
</protein>
<dbReference type="EMBL" id="FOGT01000004">
    <property type="protein sequence ID" value="SER82473.1"/>
    <property type="molecule type" value="Genomic_DNA"/>
</dbReference>
<evidence type="ECO:0000313" key="2">
    <source>
        <dbReference type="Proteomes" id="UP000198571"/>
    </source>
</evidence>
<reference evidence="2" key="1">
    <citation type="submission" date="2016-10" db="EMBL/GenBank/DDBJ databases">
        <authorList>
            <person name="Varghese N."/>
            <person name="Submissions S."/>
        </authorList>
    </citation>
    <scope>NUCLEOTIDE SEQUENCE [LARGE SCALE GENOMIC DNA]</scope>
    <source>
        <strain evidence="2">S9</strain>
    </source>
</reference>
<accession>A0A1H9SDM6</accession>
<dbReference type="Proteomes" id="UP000198571">
    <property type="component" value="Unassembled WGS sequence"/>
</dbReference>
<sequence length="75" mass="8865">MERYKVIFEFENGKEEAAYFTESPVSRVNDWVERERGHWARVENSLINLDNVNVIKVALVELDPNGKEDKLIEWV</sequence>
<dbReference type="RefSeq" id="WP_093048887.1">
    <property type="nucleotide sequence ID" value="NZ_FOGT01000004.1"/>
</dbReference>
<dbReference type="AlphaFoldDB" id="A0A1H9SDM6"/>